<accession>A0A7J6VE27</accession>
<evidence type="ECO:0000313" key="1">
    <source>
        <dbReference type="EMBL" id="KAF5182878.1"/>
    </source>
</evidence>
<dbReference type="AlphaFoldDB" id="A0A7J6VE27"/>
<dbReference type="Proteomes" id="UP000554482">
    <property type="component" value="Unassembled WGS sequence"/>
</dbReference>
<proteinExistence type="predicted"/>
<comment type="caution">
    <text evidence="1">The sequence shown here is derived from an EMBL/GenBank/DDBJ whole genome shotgun (WGS) entry which is preliminary data.</text>
</comment>
<dbReference type="OrthoDB" id="3691720at2759"/>
<dbReference type="EMBL" id="JABWDY010034195">
    <property type="protein sequence ID" value="KAF5182878.1"/>
    <property type="molecule type" value="Genomic_DNA"/>
</dbReference>
<sequence length="101" mass="11584">MVIQFGTRVIEGKILTGSHVNDRVFIPRITLEPTDSAIQNATSTIPSSFSFCNDYQQITRSISEVCWDRFAKSSVQPWSTIRRYVKVYFNEKNNGFTTKGR</sequence>
<reference evidence="1 2" key="1">
    <citation type="submission" date="2020-06" db="EMBL/GenBank/DDBJ databases">
        <title>Transcriptomic and genomic resources for Thalictrum thalictroides and T. hernandezii: Facilitating candidate gene discovery in an emerging model plant lineage.</title>
        <authorList>
            <person name="Arias T."/>
            <person name="Riano-Pachon D.M."/>
            <person name="Di Stilio V.S."/>
        </authorList>
    </citation>
    <scope>NUCLEOTIDE SEQUENCE [LARGE SCALE GENOMIC DNA]</scope>
    <source>
        <strain evidence="2">cv. WT478/WT964</strain>
        <tissue evidence="1">Leaves</tissue>
    </source>
</reference>
<name>A0A7J6VE27_THATH</name>
<protein>
    <submittedName>
        <fullName evidence="1">Uncharacterized protein</fullName>
    </submittedName>
</protein>
<evidence type="ECO:0000313" key="2">
    <source>
        <dbReference type="Proteomes" id="UP000554482"/>
    </source>
</evidence>
<keyword evidence="2" id="KW-1185">Reference proteome</keyword>
<gene>
    <name evidence="1" type="ORF">FRX31_027535</name>
</gene>
<organism evidence="1 2">
    <name type="scientific">Thalictrum thalictroides</name>
    <name type="common">Rue-anemone</name>
    <name type="synonym">Anemone thalictroides</name>
    <dbReference type="NCBI Taxonomy" id="46969"/>
    <lineage>
        <taxon>Eukaryota</taxon>
        <taxon>Viridiplantae</taxon>
        <taxon>Streptophyta</taxon>
        <taxon>Embryophyta</taxon>
        <taxon>Tracheophyta</taxon>
        <taxon>Spermatophyta</taxon>
        <taxon>Magnoliopsida</taxon>
        <taxon>Ranunculales</taxon>
        <taxon>Ranunculaceae</taxon>
        <taxon>Thalictroideae</taxon>
        <taxon>Thalictrum</taxon>
    </lineage>
</organism>